<accession>A0AAD4FCU1</accession>
<dbReference type="Proteomes" id="UP001199106">
    <property type="component" value="Unassembled WGS sequence"/>
</dbReference>
<gene>
    <name evidence="3" type="ORF">G6011_09561</name>
</gene>
<keyword evidence="1" id="KW-0175">Coiled coil</keyword>
<protein>
    <submittedName>
        <fullName evidence="3">Uncharacterized protein</fullName>
    </submittedName>
</protein>
<dbReference type="EMBL" id="JAANER010000008">
    <property type="protein sequence ID" value="KAG9186453.1"/>
    <property type="molecule type" value="Genomic_DNA"/>
</dbReference>
<keyword evidence="4" id="KW-1185">Reference proteome</keyword>
<evidence type="ECO:0000256" key="2">
    <source>
        <dbReference type="SAM" id="MobiDB-lite"/>
    </source>
</evidence>
<feature type="region of interest" description="Disordered" evidence="2">
    <location>
        <begin position="573"/>
        <end position="632"/>
    </location>
</feature>
<feature type="coiled-coil region" evidence="1">
    <location>
        <begin position="274"/>
        <end position="329"/>
    </location>
</feature>
<proteinExistence type="predicted"/>
<reference evidence="3" key="1">
    <citation type="submission" date="2021-07" db="EMBL/GenBank/DDBJ databases">
        <title>Genome Resource of American Ginseng Black Spot Pathogen Alternaria panax.</title>
        <authorList>
            <person name="Qiu C."/>
            <person name="Wang W."/>
            <person name="Liu Z."/>
        </authorList>
    </citation>
    <scope>NUCLEOTIDE SEQUENCE</scope>
    <source>
        <strain evidence="3">BNCC115425</strain>
    </source>
</reference>
<name>A0AAD4FCU1_9PLEO</name>
<feature type="compositionally biased region" description="Polar residues" evidence="2">
    <location>
        <begin position="614"/>
        <end position="626"/>
    </location>
</feature>
<comment type="caution">
    <text evidence="3">The sequence shown here is derived from an EMBL/GenBank/DDBJ whole genome shotgun (WGS) entry which is preliminary data.</text>
</comment>
<organism evidence="3 4">
    <name type="scientific">Alternaria panax</name>
    <dbReference type="NCBI Taxonomy" id="48097"/>
    <lineage>
        <taxon>Eukaryota</taxon>
        <taxon>Fungi</taxon>
        <taxon>Dikarya</taxon>
        <taxon>Ascomycota</taxon>
        <taxon>Pezizomycotina</taxon>
        <taxon>Dothideomycetes</taxon>
        <taxon>Pleosporomycetidae</taxon>
        <taxon>Pleosporales</taxon>
        <taxon>Pleosporineae</taxon>
        <taxon>Pleosporaceae</taxon>
        <taxon>Alternaria</taxon>
        <taxon>Alternaria sect. Panax</taxon>
    </lineage>
</organism>
<dbReference type="Pfam" id="PF12520">
    <property type="entry name" value="DUF3723"/>
    <property type="match status" value="1"/>
</dbReference>
<dbReference type="InterPro" id="IPR022198">
    <property type="entry name" value="DUF3723"/>
</dbReference>
<evidence type="ECO:0000313" key="3">
    <source>
        <dbReference type="EMBL" id="KAG9186453.1"/>
    </source>
</evidence>
<evidence type="ECO:0000256" key="1">
    <source>
        <dbReference type="SAM" id="Coils"/>
    </source>
</evidence>
<sequence>MELLDAGFATKKLMCYRGIVRVPLHALNFGHGVVEDKHRDLSHENVIRLEKVYEQVGCSRLQEENVVNAVIEDHDLVTALSLHGMSLDDMRSLQWPQDAPTLHLENVQCLDGMHRIEAARRFLDENDKWWIVRLFSHDTPEPVLVRIIESYSNEQKPSDGEIFRKIRLYHRENDQEAEKRWWSCLEKSKPKDLRQLFGRASLASGFDALIDMPGLWAKLQLGALHRLLVLKCDEAAHFGLPTTTPVLVQDVMEIDIPPESPNLEAQPTELQLRYATLQQEHQSLSNQHEILVRESVTQREKIDHLENKNAEMKRLLDKHKAEQQELNDAYYRVMQEHKTCQKLKEQFRDLAYQWKAQSEKNIELNSTCTKLRQELRSALEIGTPDKATARVEQVQAPIAIEATTMSDMDYSDDEPISDDIASYTWTAGSDDRNQYEIFLVYTVTEEFELQGYRYDISQSIEEAIPQIADSLRQAKTAFGSDQFYAITVLGMHLINTEPTYIFECLEANRTIFVGSKAALAVFDPALIAGASSPQPYHSIVTIKQAATPALKQDSTRQGKRKLGEATREVTVKRRRAAGAGSTPYTPNTREKKRKPLGILQSKKARSIKRAAAANSTSTPPEQQNHGLNIPSRDFLYSFK</sequence>
<dbReference type="AlphaFoldDB" id="A0AAD4FCU1"/>
<evidence type="ECO:0000313" key="4">
    <source>
        <dbReference type="Proteomes" id="UP001199106"/>
    </source>
</evidence>